<reference evidence="2" key="1">
    <citation type="journal article" date="2020" name="Nature">
        <title>Giant virus diversity and host interactions through global metagenomics.</title>
        <authorList>
            <person name="Schulz F."/>
            <person name="Roux S."/>
            <person name="Paez-Espino D."/>
            <person name="Jungbluth S."/>
            <person name="Walsh D.A."/>
            <person name="Denef V.J."/>
            <person name="McMahon K.D."/>
            <person name="Konstantinidis K.T."/>
            <person name="Eloe-Fadrosh E.A."/>
            <person name="Kyrpides N.C."/>
            <person name="Woyke T."/>
        </authorList>
    </citation>
    <scope>NUCLEOTIDE SEQUENCE</scope>
    <source>
        <strain evidence="2">GVMAG-S-3300012919-55</strain>
    </source>
</reference>
<name>A0A6C0KN86_9ZZZZ</name>
<evidence type="ECO:0000256" key="1">
    <source>
        <dbReference type="SAM" id="Phobius"/>
    </source>
</evidence>
<keyword evidence="1" id="KW-0812">Transmembrane</keyword>
<protein>
    <recommendedName>
        <fullName evidence="3">Glycosyltransferase</fullName>
    </recommendedName>
</protein>
<organism evidence="2">
    <name type="scientific">viral metagenome</name>
    <dbReference type="NCBI Taxonomy" id="1070528"/>
    <lineage>
        <taxon>unclassified sequences</taxon>
        <taxon>metagenomes</taxon>
        <taxon>organismal metagenomes</taxon>
    </lineage>
</organism>
<evidence type="ECO:0008006" key="3">
    <source>
        <dbReference type="Google" id="ProtNLM"/>
    </source>
</evidence>
<evidence type="ECO:0000313" key="2">
    <source>
        <dbReference type="EMBL" id="QHU17798.1"/>
    </source>
</evidence>
<accession>A0A6C0KN86</accession>
<keyword evidence="1" id="KW-0472">Membrane</keyword>
<dbReference type="AlphaFoldDB" id="A0A6C0KN86"/>
<dbReference type="EMBL" id="MN740918">
    <property type="protein sequence ID" value="QHU17798.1"/>
    <property type="molecule type" value="Genomic_DNA"/>
</dbReference>
<keyword evidence="1" id="KW-1133">Transmembrane helix</keyword>
<sequence>MSIIYWISLIILLFFIYNYVLEHSTSANYKVLKNQKYLKFDDSIQIEQYNYENYNNIESLKRNKIFIHIPYEKNERNWSDFYGRSSNQLNIDLCILCIKSVIYHCAHKYDIILYNNYNVGTLLNEPNQEDLCNIKNPSQLSGVDLTQWENYCKAKIIYKYGGVIMDPYFFFYDCPLDYIMFPNTFHVLHHTNEGLNVSSKPLIPSTNHWLSSPPKNKNMNTYIKYLQHLCIHYYSVDHKHFDKTFEKLYLLPSYNPKYMGIIDINDKPVESRDLLKKEEIVFDNDAFCLFINIPFFKKYTQHAYILKMNESQIKSSNTFLGEFISQYCS</sequence>
<proteinExistence type="predicted"/>
<feature type="transmembrane region" description="Helical" evidence="1">
    <location>
        <begin position="5"/>
        <end position="21"/>
    </location>
</feature>